<dbReference type="PANTHER" id="PTHR32322:SF2">
    <property type="entry name" value="EAMA DOMAIN-CONTAINING PROTEIN"/>
    <property type="match status" value="1"/>
</dbReference>
<feature type="domain" description="EamA" evidence="7">
    <location>
        <begin position="149"/>
        <end position="281"/>
    </location>
</feature>
<organism evidence="8 9">
    <name type="scientific">Nonomuraea cypriaca</name>
    <dbReference type="NCBI Taxonomy" id="1187855"/>
    <lineage>
        <taxon>Bacteria</taxon>
        <taxon>Bacillati</taxon>
        <taxon>Actinomycetota</taxon>
        <taxon>Actinomycetes</taxon>
        <taxon>Streptosporangiales</taxon>
        <taxon>Streptosporangiaceae</taxon>
        <taxon>Nonomuraea</taxon>
    </lineage>
</organism>
<feature type="transmembrane region" description="Helical" evidence="6">
    <location>
        <begin position="242"/>
        <end position="260"/>
    </location>
</feature>
<dbReference type="PANTHER" id="PTHR32322">
    <property type="entry name" value="INNER MEMBRANE TRANSPORTER"/>
    <property type="match status" value="1"/>
</dbReference>
<evidence type="ECO:0000313" key="8">
    <source>
        <dbReference type="EMBL" id="MBF8188878.1"/>
    </source>
</evidence>
<comment type="caution">
    <text evidence="8">The sequence shown here is derived from an EMBL/GenBank/DDBJ whole genome shotgun (WGS) entry which is preliminary data.</text>
</comment>
<dbReference type="GO" id="GO:0016020">
    <property type="term" value="C:membrane"/>
    <property type="evidence" value="ECO:0007669"/>
    <property type="project" value="UniProtKB-SubCell"/>
</dbReference>
<feature type="transmembrane region" description="Helical" evidence="6">
    <location>
        <begin position="89"/>
        <end position="110"/>
    </location>
</feature>
<evidence type="ECO:0000256" key="5">
    <source>
        <dbReference type="ARBA" id="ARBA00023136"/>
    </source>
</evidence>
<dbReference type="Pfam" id="PF00892">
    <property type="entry name" value="EamA"/>
    <property type="match status" value="2"/>
</dbReference>
<dbReference type="AlphaFoldDB" id="A0A931ABN3"/>
<gene>
    <name evidence="8" type="ORF">ITP53_24720</name>
</gene>
<evidence type="ECO:0000256" key="6">
    <source>
        <dbReference type="SAM" id="Phobius"/>
    </source>
</evidence>
<feature type="transmembrane region" description="Helical" evidence="6">
    <location>
        <begin position="210"/>
        <end position="230"/>
    </location>
</feature>
<dbReference type="SUPFAM" id="SSF103481">
    <property type="entry name" value="Multidrug resistance efflux transporter EmrE"/>
    <property type="match status" value="2"/>
</dbReference>
<evidence type="ECO:0000256" key="3">
    <source>
        <dbReference type="ARBA" id="ARBA00022692"/>
    </source>
</evidence>
<accession>A0A931ABN3</accession>
<name>A0A931ABN3_9ACTN</name>
<proteinExistence type="inferred from homology"/>
<evidence type="ECO:0000259" key="7">
    <source>
        <dbReference type="Pfam" id="PF00892"/>
    </source>
</evidence>
<evidence type="ECO:0000313" key="9">
    <source>
        <dbReference type="Proteomes" id="UP000605361"/>
    </source>
</evidence>
<protein>
    <submittedName>
        <fullName evidence="8">DMT family transporter</fullName>
    </submittedName>
</protein>
<dbReference type="Proteomes" id="UP000605361">
    <property type="component" value="Unassembled WGS sequence"/>
</dbReference>
<keyword evidence="3 6" id="KW-0812">Transmembrane</keyword>
<dbReference type="InterPro" id="IPR000620">
    <property type="entry name" value="EamA_dom"/>
</dbReference>
<dbReference type="EMBL" id="JADOGI010000077">
    <property type="protein sequence ID" value="MBF8188878.1"/>
    <property type="molecule type" value="Genomic_DNA"/>
</dbReference>
<evidence type="ECO:0000256" key="1">
    <source>
        <dbReference type="ARBA" id="ARBA00004141"/>
    </source>
</evidence>
<feature type="transmembrane region" description="Helical" evidence="6">
    <location>
        <begin position="119"/>
        <end position="137"/>
    </location>
</feature>
<comment type="similarity">
    <text evidence="2">Belongs to the EamA transporter family.</text>
</comment>
<dbReference type="InterPro" id="IPR037185">
    <property type="entry name" value="EmrE-like"/>
</dbReference>
<keyword evidence="5 6" id="KW-0472">Membrane</keyword>
<evidence type="ECO:0000256" key="2">
    <source>
        <dbReference type="ARBA" id="ARBA00007362"/>
    </source>
</evidence>
<feature type="domain" description="EamA" evidence="7">
    <location>
        <begin position="8"/>
        <end position="133"/>
    </location>
</feature>
<feature type="transmembrane region" description="Helical" evidence="6">
    <location>
        <begin position="62"/>
        <end position="83"/>
    </location>
</feature>
<reference evidence="8" key="1">
    <citation type="submission" date="2020-11" db="EMBL/GenBank/DDBJ databases">
        <title>Whole-genome analyses of Nonomuraea sp. K274.</title>
        <authorList>
            <person name="Veyisoglu A."/>
        </authorList>
    </citation>
    <scope>NUCLEOTIDE SEQUENCE</scope>
    <source>
        <strain evidence="8">K274</strain>
    </source>
</reference>
<feature type="transmembrane region" description="Helical" evidence="6">
    <location>
        <begin position="179"/>
        <end position="198"/>
    </location>
</feature>
<keyword evidence="9" id="KW-1185">Reference proteome</keyword>
<comment type="subcellular location">
    <subcellularLocation>
        <location evidence="1">Membrane</location>
        <topology evidence="1">Multi-pass membrane protein</topology>
    </subcellularLocation>
</comment>
<sequence>MQRLPGLSMAVGALFVSASAVLIDLARVSPGTASFYRCLLALPVLAPLALRERGGRGHAAGGRVMTVLAGLLFAGDMLLWTAAIEEVGAGLSTVLVNVQVVIVPLLAWAVDREPVTRRFLLALPPLLLGVVLAGAVLESGVGGSDPVLGTIHAVLAALCYSGYLFLLRRNSGEGRTLRAYLLVTVSAGACSLVVGAWWQGVELAPGWAAIGWLALVALFGQVLGWLLVALSSPRLPSHVGAILLLFTPVGAVALGALVLGERPTPLQLSGCVLILTSSCMATMGHRPARES</sequence>
<evidence type="ECO:0000256" key="4">
    <source>
        <dbReference type="ARBA" id="ARBA00022989"/>
    </source>
</evidence>
<feature type="transmembrane region" description="Helical" evidence="6">
    <location>
        <begin position="149"/>
        <end position="167"/>
    </location>
</feature>
<feature type="transmembrane region" description="Helical" evidence="6">
    <location>
        <begin position="30"/>
        <end position="50"/>
    </location>
</feature>
<dbReference type="InterPro" id="IPR050638">
    <property type="entry name" value="AA-Vitamin_Transporters"/>
</dbReference>
<keyword evidence="4 6" id="KW-1133">Transmembrane helix</keyword>